<accession>A0A0F2T933</accession>
<sequence length="86" mass="10019">MLIRLRRLLRAAAGHRDWLVHDVERGIVRRERTRRAAVRWGHSWFAFHGDPSLAFMILPVDRCSQWGIDPTEPELYPGDAYANGPR</sequence>
<dbReference type="AlphaFoldDB" id="A0A0F2T933"/>
<gene>
    <name evidence="1" type="ORF">VM95_25720</name>
</gene>
<organism evidence="1 2">
    <name type="scientific">Streptomyces rubellomurinus (strain ATCC 31215)</name>
    <dbReference type="NCBI Taxonomy" id="359131"/>
    <lineage>
        <taxon>Bacteria</taxon>
        <taxon>Bacillati</taxon>
        <taxon>Actinomycetota</taxon>
        <taxon>Actinomycetes</taxon>
        <taxon>Kitasatosporales</taxon>
        <taxon>Streptomycetaceae</taxon>
        <taxon>Streptomyces</taxon>
    </lineage>
</organism>
<evidence type="ECO:0000313" key="2">
    <source>
        <dbReference type="Proteomes" id="UP000033699"/>
    </source>
</evidence>
<proteinExistence type="predicted"/>
<evidence type="ECO:0000313" key="1">
    <source>
        <dbReference type="EMBL" id="KJS59713.1"/>
    </source>
</evidence>
<reference evidence="1 2" key="1">
    <citation type="submission" date="2015-02" db="EMBL/GenBank/DDBJ databases">
        <authorList>
            <person name="Ju K.-S."/>
            <person name="Doroghazi J.R."/>
            <person name="Metcalf W."/>
        </authorList>
    </citation>
    <scope>NUCLEOTIDE SEQUENCE [LARGE SCALE GENOMIC DNA]</scope>
    <source>
        <strain evidence="1 2">ATCC 31215</strain>
    </source>
</reference>
<dbReference type="Proteomes" id="UP000033699">
    <property type="component" value="Unassembled WGS sequence"/>
</dbReference>
<keyword evidence="2" id="KW-1185">Reference proteome</keyword>
<dbReference type="OrthoDB" id="9954863at2"/>
<name>A0A0F2T933_STRR3</name>
<protein>
    <submittedName>
        <fullName evidence="1">Uncharacterized protein</fullName>
    </submittedName>
</protein>
<dbReference type="RefSeq" id="WP_045700751.1">
    <property type="nucleotide sequence ID" value="NZ_JZKH01000061.1"/>
</dbReference>
<dbReference type="PATRIC" id="fig|359131.3.peg.6330"/>
<dbReference type="EMBL" id="JZKH01000061">
    <property type="protein sequence ID" value="KJS59713.1"/>
    <property type="molecule type" value="Genomic_DNA"/>
</dbReference>
<comment type="caution">
    <text evidence="1">The sequence shown here is derived from an EMBL/GenBank/DDBJ whole genome shotgun (WGS) entry which is preliminary data.</text>
</comment>